<evidence type="ECO:0000256" key="4">
    <source>
        <dbReference type="ARBA" id="ARBA00022553"/>
    </source>
</evidence>
<evidence type="ECO:0000313" key="14">
    <source>
        <dbReference type="Proteomes" id="UP000602260"/>
    </source>
</evidence>
<protein>
    <recommendedName>
        <fullName evidence="2">Stage 0 sporulation protein A homolog</fullName>
    </recommendedName>
</protein>
<organism evidence="13 14">
    <name type="scientific">Flintibacter faecis</name>
    <dbReference type="NCBI Taxonomy" id="2763047"/>
    <lineage>
        <taxon>Bacteria</taxon>
        <taxon>Bacillati</taxon>
        <taxon>Bacillota</taxon>
        <taxon>Clostridia</taxon>
        <taxon>Eubacteriales</taxon>
        <taxon>Flintibacter</taxon>
    </lineage>
</organism>
<dbReference type="PROSITE" id="PS50110">
    <property type="entry name" value="RESPONSE_REGULATORY"/>
    <property type="match status" value="1"/>
</dbReference>
<proteinExistence type="predicted"/>
<evidence type="ECO:0000256" key="6">
    <source>
        <dbReference type="ARBA" id="ARBA00023015"/>
    </source>
</evidence>
<keyword evidence="4 10" id="KW-0597">Phosphoprotein</keyword>
<dbReference type="Gene3D" id="3.40.50.2300">
    <property type="match status" value="1"/>
</dbReference>
<sequence length="251" mass="28729">MLKVLLVEDENLIRRGLAFQMNWTDVGCVLVGEAASGEEGLEQIEALHPDIVITDIRMQDMDGLDMIRRGQEICSFRSIILSGYSEFDYAQKAIRLGVLEYLLKPVDMNALRSCLLKAAAQSDPKEASPVTPMTMEELDGSGIKNPYAKEMLRYIQEHYSERISLTELSQQLNISCTHLNAKFKAETGHTFHDFLNYYRISKAVEFQQEGDKKLYEIAEMVGFSDYKYFSKVYKKYVGYPPNKLFAEEKSE</sequence>
<dbReference type="Pfam" id="PF12833">
    <property type="entry name" value="HTH_18"/>
    <property type="match status" value="1"/>
</dbReference>
<feature type="domain" description="Response regulatory" evidence="12">
    <location>
        <begin position="3"/>
        <end position="119"/>
    </location>
</feature>
<feature type="domain" description="HTH araC/xylS-type" evidence="11">
    <location>
        <begin position="149"/>
        <end position="247"/>
    </location>
</feature>
<evidence type="ECO:0000256" key="8">
    <source>
        <dbReference type="ARBA" id="ARBA00023163"/>
    </source>
</evidence>
<dbReference type="InterPro" id="IPR009057">
    <property type="entry name" value="Homeodomain-like_sf"/>
</dbReference>
<evidence type="ECO:0000259" key="11">
    <source>
        <dbReference type="PROSITE" id="PS01124"/>
    </source>
</evidence>
<dbReference type="SMART" id="SM00342">
    <property type="entry name" value="HTH_ARAC"/>
    <property type="match status" value="1"/>
</dbReference>
<evidence type="ECO:0000256" key="7">
    <source>
        <dbReference type="ARBA" id="ARBA00023125"/>
    </source>
</evidence>
<dbReference type="InterPro" id="IPR011006">
    <property type="entry name" value="CheY-like_superfamily"/>
</dbReference>
<keyword evidence="14" id="KW-1185">Reference proteome</keyword>
<dbReference type="SMART" id="SM00448">
    <property type="entry name" value="REC"/>
    <property type="match status" value="1"/>
</dbReference>
<accession>A0A8J6M559</accession>
<keyword evidence="6" id="KW-0805">Transcription regulation</keyword>
<evidence type="ECO:0000256" key="9">
    <source>
        <dbReference type="ARBA" id="ARBA00024867"/>
    </source>
</evidence>
<dbReference type="Gene3D" id="1.10.10.60">
    <property type="entry name" value="Homeodomain-like"/>
    <property type="match status" value="2"/>
</dbReference>
<dbReference type="InterPro" id="IPR018060">
    <property type="entry name" value="HTH_AraC"/>
</dbReference>
<evidence type="ECO:0000256" key="1">
    <source>
        <dbReference type="ARBA" id="ARBA00004496"/>
    </source>
</evidence>
<dbReference type="GO" id="GO:0005737">
    <property type="term" value="C:cytoplasm"/>
    <property type="evidence" value="ECO:0007669"/>
    <property type="project" value="UniProtKB-SubCell"/>
</dbReference>
<comment type="caution">
    <text evidence="13">The sequence shown here is derived from an EMBL/GenBank/DDBJ whole genome shotgun (WGS) entry which is preliminary data.</text>
</comment>
<reference evidence="13" key="1">
    <citation type="submission" date="2020-08" db="EMBL/GenBank/DDBJ databases">
        <title>Genome public.</title>
        <authorList>
            <person name="Liu C."/>
            <person name="Sun Q."/>
        </authorList>
    </citation>
    <scope>NUCLEOTIDE SEQUENCE</scope>
    <source>
        <strain evidence="13">BX5</strain>
    </source>
</reference>
<evidence type="ECO:0000256" key="2">
    <source>
        <dbReference type="ARBA" id="ARBA00018672"/>
    </source>
</evidence>
<gene>
    <name evidence="13" type="ORF">H8S55_11350</name>
</gene>
<dbReference type="SUPFAM" id="SSF52172">
    <property type="entry name" value="CheY-like"/>
    <property type="match status" value="1"/>
</dbReference>
<evidence type="ECO:0000256" key="5">
    <source>
        <dbReference type="ARBA" id="ARBA00023012"/>
    </source>
</evidence>
<evidence type="ECO:0000313" key="13">
    <source>
        <dbReference type="EMBL" id="MBC5717902.1"/>
    </source>
</evidence>
<dbReference type="GO" id="GO:0043565">
    <property type="term" value="F:sequence-specific DNA binding"/>
    <property type="evidence" value="ECO:0007669"/>
    <property type="project" value="InterPro"/>
</dbReference>
<comment type="subcellular location">
    <subcellularLocation>
        <location evidence="1">Cytoplasm</location>
    </subcellularLocation>
</comment>
<dbReference type="PANTHER" id="PTHR42713">
    <property type="entry name" value="HISTIDINE KINASE-RELATED"/>
    <property type="match status" value="1"/>
</dbReference>
<dbReference type="CDD" id="cd17536">
    <property type="entry name" value="REC_YesN-like"/>
    <property type="match status" value="1"/>
</dbReference>
<dbReference type="RefSeq" id="WP_186879051.1">
    <property type="nucleotide sequence ID" value="NZ_JACOPN010000008.1"/>
</dbReference>
<dbReference type="InterPro" id="IPR051552">
    <property type="entry name" value="HptR"/>
</dbReference>
<dbReference type="Proteomes" id="UP000602260">
    <property type="component" value="Unassembled WGS sequence"/>
</dbReference>
<dbReference type="AlphaFoldDB" id="A0A8J6M559"/>
<feature type="modified residue" description="4-aspartylphosphate" evidence="10">
    <location>
        <position position="55"/>
    </location>
</feature>
<dbReference type="GO" id="GO:0003700">
    <property type="term" value="F:DNA-binding transcription factor activity"/>
    <property type="evidence" value="ECO:0007669"/>
    <property type="project" value="InterPro"/>
</dbReference>
<dbReference type="SUPFAM" id="SSF46689">
    <property type="entry name" value="Homeodomain-like"/>
    <property type="match status" value="2"/>
</dbReference>
<evidence type="ECO:0000256" key="3">
    <source>
        <dbReference type="ARBA" id="ARBA00022490"/>
    </source>
</evidence>
<dbReference type="GO" id="GO:0000160">
    <property type="term" value="P:phosphorelay signal transduction system"/>
    <property type="evidence" value="ECO:0007669"/>
    <property type="project" value="UniProtKB-KW"/>
</dbReference>
<dbReference type="PROSITE" id="PS01124">
    <property type="entry name" value="HTH_ARAC_FAMILY_2"/>
    <property type="match status" value="1"/>
</dbReference>
<keyword evidence="3" id="KW-0963">Cytoplasm</keyword>
<dbReference type="EMBL" id="JACOPN010000008">
    <property type="protein sequence ID" value="MBC5717902.1"/>
    <property type="molecule type" value="Genomic_DNA"/>
</dbReference>
<dbReference type="PANTHER" id="PTHR42713:SF3">
    <property type="entry name" value="TRANSCRIPTIONAL REGULATORY PROTEIN HPTR"/>
    <property type="match status" value="1"/>
</dbReference>
<evidence type="ECO:0000259" key="12">
    <source>
        <dbReference type="PROSITE" id="PS50110"/>
    </source>
</evidence>
<evidence type="ECO:0000256" key="10">
    <source>
        <dbReference type="PROSITE-ProRule" id="PRU00169"/>
    </source>
</evidence>
<keyword evidence="5" id="KW-0902">Two-component regulatory system</keyword>
<comment type="function">
    <text evidence="9">May play the central regulatory role in sporulation. It may be an element of the effector pathway responsible for the activation of sporulation genes in response to nutritional stress. Spo0A may act in concert with spo0H (a sigma factor) to control the expression of some genes that are critical to the sporulation process.</text>
</comment>
<keyword evidence="7" id="KW-0238">DNA-binding</keyword>
<dbReference type="Pfam" id="PF00072">
    <property type="entry name" value="Response_reg"/>
    <property type="match status" value="1"/>
</dbReference>
<dbReference type="InterPro" id="IPR001789">
    <property type="entry name" value="Sig_transdc_resp-reg_receiver"/>
</dbReference>
<name>A0A8J6M559_9FIRM</name>
<keyword evidence="8" id="KW-0804">Transcription</keyword>